<sequence>MHDPDLAEKSAETPAGRALVARVRAELRRAGFVDAPASDIEGGLTVRHEADRGVVVCWTTAAEVIVKNRAAHHQVRAAVNLALMAILTGVGYTAAADHATGEVIVTGGPDTGDGAPGRRRPTGVDAGA</sequence>
<gene>
    <name evidence="2" type="ORF">GCM10010126_62360</name>
</gene>
<evidence type="ECO:0000256" key="1">
    <source>
        <dbReference type="SAM" id="MobiDB-lite"/>
    </source>
</evidence>
<dbReference type="AlphaFoldDB" id="A0AA37BNE1"/>
<dbReference type="Proteomes" id="UP000627984">
    <property type="component" value="Unassembled WGS sequence"/>
</dbReference>
<feature type="region of interest" description="Disordered" evidence="1">
    <location>
        <begin position="106"/>
        <end position="128"/>
    </location>
</feature>
<reference evidence="2" key="2">
    <citation type="submission" date="2022-09" db="EMBL/GenBank/DDBJ databases">
        <authorList>
            <person name="Sun Q."/>
            <person name="Ohkuma M."/>
        </authorList>
    </citation>
    <scope>NUCLEOTIDE SEQUENCE</scope>
    <source>
        <strain evidence="2">JCM 3093</strain>
    </source>
</reference>
<accession>A0AA37BNE1</accession>
<dbReference type="EMBL" id="BMQD01000029">
    <property type="protein sequence ID" value="GGK94413.1"/>
    <property type="molecule type" value="Genomic_DNA"/>
</dbReference>
<dbReference type="RefSeq" id="WP_191897992.1">
    <property type="nucleotide sequence ID" value="NZ_BMQD01000029.1"/>
</dbReference>
<reference evidence="2" key="1">
    <citation type="journal article" date="2014" name="Int. J. Syst. Evol. Microbiol.">
        <title>Complete genome sequence of Corynebacterium casei LMG S-19264T (=DSM 44701T), isolated from a smear-ripened cheese.</title>
        <authorList>
            <consortium name="US DOE Joint Genome Institute (JGI-PGF)"/>
            <person name="Walter F."/>
            <person name="Albersmeier A."/>
            <person name="Kalinowski J."/>
            <person name="Ruckert C."/>
        </authorList>
    </citation>
    <scope>NUCLEOTIDE SEQUENCE</scope>
    <source>
        <strain evidence="2">JCM 3093</strain>
    </source>
</reference>
<evidence type="ECO:0000313" key="2">
    <source>
        <dbReference type="EMBL" id="GGK94413.1"/>
    </source>
</evidence>
<proteinExistence type="predicted"/>
<protein>
    <submittedName>
        <fullName evidence="2">Uncharacterized protein</fullName>
    </submittedName>
</protein>
<evidence type="ECO:0000313" key="3">
    <source>
        <dbReference type="Proteomes" id="UP000627984"/>
    </source>
</evidence>
<comment type="caution">
    <text evidence="2">The sequence shown here is derived from an EMBL/GenBank/DDBJ whole genome shotgun (WGS) entry which is preliminary data.</text>
</comment>
<organism evidence="2 3">
    <name type="scientific">Planomonospora parontospora</name>
    <dbReference type="NCBI Taxonomy" id="58119"/>
    <lineage>
        <taxon>Bacteria</taxon>
        <taxon>Bacillati</taxon>
        <taxon>Actinomycetota</taxon>
        <taxon>Actinomycetes</taxon>
        <taxon>Streptosporangiales</taxon>
        <taxon>Streptosporangiaceae</taxon>
        <taxon>Planomonospora</taxon>
    </lineage>
</organism>
<name>A0AA37BNE1_9ACTN</name>